<protein>
    <submittedName>
        <fullName evidence="7">TonB-dependent receptor</fullName>
    </submittedName>
</protein>
<name>A0ABM7NYK9_9BACT</name>
<feature type="compositionally biased region" description="Gly residues" evidence="4">
    <location>
        <begin position="792"/>
        <end position="805"/>
    </location>
</feature>
<dbReference type="InterPro" id="IPR036942">
    <property type="entry name" value="Beta-barrel_TonB_sf"/>
</dbReference>
<dbReference type="Proteomes" id="UP001319045">
    <property type="component" value="Chromosome"/>
</dbReference>
<keyword evidence="3" id="KW-0998">Cell outer membrane</keyword>
<feature type="region of interest" description="Disordered" evidence="4">
    <location>
        <begin position="382"/>
        <end position="401"/>
    </location>
</feature>
<keyword evidence="7" id="KW-0675">Receptor</keyword>
<dbReference type="Gene3D" id="2.40.170.20">
    <property type="entry name" value="TonB-dependent receptor, beta-barrel domain"/>
    <property type="match status" value="1"/>
</dbReference>
<dbReference type="SUPFAM" id="SSF56935">
    <property type="entry name" value="Porins"/>
    <property type="match status" value="1"/>
</dbReference>
<accession>A0ABM7NYK9</accession>
<dbReference type="InterPro" id="IPR041700">
    <property type="entry name" value="OMP_b-brl_3"/>
</dbReference>
<evidence type="ECO:0000259" key="5">
    <source>
        <dbReference type="Pfam" id="PF07715"/>
    </source>
</evidence>
<dbReference type="Pfam" id="PF14905">
    <property type="entry name" value="OMP_b-brl_3"/>
    <property type="match status" value="1"/>
</dbReference>
<proteinExistence type="predicted"/>
<organism evidence="7 8">
    <name type="scientific">Prevotella herbatica</name>
    <dbReference type="NCBI Taxonomy" id="2801997"/>
    <lineage>
        <taxon>Bacteria</taxon>
        <taxon>Pseudomonadati</taxon>
        <taxon>Bacteroidota</taxon>
        <taxon>Bacteroidia</taxon>
        <taxon>Bacteroidales</taxon>
        <taxon>Prevotellaceae</taxon>
        <taxon>Prevotella</taxon>
    </lineage>
</organism>
<dbReference type="PANTHER" id="PTHR40980">
    <property type="entry name" value="PLUG DOMAIN-CONTAINING PROTEIN"/>
    <property type="match status" value="1"/>
</dbReference>
<comment type="subcellular location">
    <subcellularLocation>
        <location evidence="1">Cell outer membrane</location>
    </subcellularLocation>
</comment>
<reference evidence="7 8" key="1">
    <citation type="journal article" date="2022" name="Int. J. Syst. Evol. Microbiol.">
        <title>Prevotella herbatica sp. nov., a plant polysaccharide-decomposing anaerobic bacterium isolated from a methanogenic reactor.</title>
        <authorList>
            <person name="Uek A."/>
            <person name="Tonouchi A."/>
            <person name="Kaku N."/>
            <person name="Ueki K."/>
        </authorList>
    </citation>
    <scope>NUCLEOTIDE SEQUENCE [LARGE SCALE GENOMIC DNA]</scope>
    <source>
        <strain evidence="7 8">WR041</strain>
    </source>
</reference>
<feature type="domain" description="TonB-dependent receptor plug" evidence="5">
    <location>
        <begin position="120"/>
        <end position="205"/>
    </location>
</feature>
<feature type="compositionally biased region" description="Basic and acidic residues" evidence="4">
    <location>
        <begin position="388"/>
        <end position="400"/>
    </location>
</feature>
<dbReference type="InterPro" id="IPR037066">
    <property type="entry name" value="Plug_dom_sf"/>
</dbReference>
<dbReference type="Gene3D" id="2.170.130.10">
    <property type="entry name" value="TonB-dependent receptor, plug domain"/>
    <property type="match status" value="1"/>
</dbReference>
<evidence type="ECO:0000256" key="1">
    <source>
        <dbReference type="ARBA" id="ARBA00004442"/>
    </source>
</evidence>
<keyword evidence="2" id="KW-0472">Membrane</keyword>
<evidence type="ECO:0000256" key="3">
    <source>
        <dbReference type="ARBA" id="ARBA00023237"/>
    </source>
</evidence>
<dbReference type="InterPro" id="IPR012910">
    <property type="entry name" value="Plug_dom"/>
</dbReference>
<feature type="region of interest" description="Disordered" evidence="4">
    <location>
        <begin position="781"/>
        <end position="805"/>
    </location>
</feature>
<dbReference type="EMBL" id="AP024484">
    <property type="protein sequence ID" value="BCS85607.1"/>
    <property type="molecule type" value="Genomic_DNA"/>
</dbReference>
<evidence type="ECO:0000256" key="4">
    <source>
        <dbReference type="SAM" id="MobiDB-lite"/>
    </source>
</evidence>
<evidence type="ECO:0000313" key="7">
    <source>
        <dbReference type="EMBL" id="BCS85607.1"/>
    </source>
</evidence>
<dbReference type="Pfam" id="PF07715">
    <property type="entry name" value="Plug"/>
    <property type="match status" value="1"/>
</dbReference>
<sequence>MAQKTTISGTLKDSIQNATEPYATIRVYKAGSLQKPIAMSLTDGDGKIKQVVDGKGAFVITFNSVGKKLVRREFTINGEPTVDLGNVYTSDDSKALKGVEIVAQKPVVKMETDKMTYNVQEDVDSKSMTLLDLMRKVPMVTVDGQDNITVNGSKSFKILVDGKENPMFQANASQIFKSIPASMVKNVEVVTNPGAKYDAEGTAGILNIKFNHDSGQKQNMDGYSGNLSATVGNKSDRTSAYIGGQQGKLTYSANATVGYQDMKDINVNLEQTKIVNGQNSVMKYNQKSDQRVPFEMGNLNLGYELDSLSSINAGIGLTSFESKINGTPFTSMEGGIYGSGHSYSNKMSTKESSVGFNGNIDYQRFFDREHKSSITLSYLFSNTPSTEKSSRNQYEPKQETGDMYSDMETNGRTHTLQVDLVNALSKNTTLNTGVKYIYRHNKSDSKYYDYKGDEQVLNADNSVKYNNDQSILAGYAEYVATMNKFSTKAGLRYEHTWENIKYPEQTGKNFKKDYGCLVPSFTLSYAMTPMSNLGLNYSMHILRPGISYLNPYVDRSDPTYISYGNPNLDVEKSHYLSLVYNMYSAKLMMNMTLGQNFCNNQIAEYSFVDKDNVLNTTRRNNTKNRWTNFNMFARWTISKTSSLMMNGSVDYGDMRSKELNCSNNGWQGSIYASLEQVLPLKIKWSLGLYAKTRDYNIQGYSGGMQFLNTSFTKQLFKDRLSLSVQYVNPMRSKLKMTSYSAGADFINRTQYSIPLHMISFTASWKFGNSNKQYGQHKSNITNDFDEKDKKGAGSGMGGVGQGVGM</sequence>
<dbReference type="PANTHER" id="PTHR40980:SF4">
    <property type="entry name" value="TONB-DEPENDENT RECEPTOR-LIKE BETA-BARREL DOMAIN-CONTAINING PROTEIN"/>
    <property type="match status" value="1"/>
</dbReference>
<evidence type="ECO:0000259" key="6">
    <source>
        <dbReference type="Pfam" id="PF14905"/>
    </source>
</evidence>
<evidence type="ECO:0000313" key="8">
    <source>
        <dbReference type="Proteomes" id="UP001319045"/>
    </source>
</evidence>
<gene>
    <name evidence="7" type="ORF">prwr041_15000</name>
</gene>
<keyword evidence="8" id="KW-1185">Reference proteome</keyword>
<evidence type="ECO:0000256" key="2">
    <source>
        <dbReference type="ARBA" id="ARBA00023136"/>
    </source>
</evidence>
<feature type="domain" description="Outer membrane protein beta-barrel" evidence="6">
    <location>
        <begin position="368"/>
        <end position="763"/>
    </location>
</feature>